<keyword evidence="1" id="KW-0472">Membrane</keyword>
<protein>
    <submittedName>
        <fullName evidence="2">Uncharacterized protein</fullName>
    </submittedName>
</protein>
<sequence length="66" mass="7486">MTGNRFTNGLIAFTIFFFFSFLLQFFAEDGRYSFSANWPTHAMFGLGGFIAYVLIGASLKKTRKDV</sequence>
<dbReference type="RefSeq" id="WP_143847608.1">
    <property type="nucleotide sequence ID" value="NZ_VLXZ01000002.1"/>
</dbReference>
<organism evidence="2 3">
    <name type="scientific">Alkalicoccobacillus porphyridii</name>
    <dbReference type="NCBI Taxonomy" id="2597270"/>
    <lineage>
        <taxon>Bacteria</taxon>
        <taxon>Bacillati</taxon>
        <taxon>Bacillota</taxon>
        <taxon>Bacilli</taxon>
        <taxon>Bacillales</taxon>
        <taxon>Bacillaceae</taxon>
        <taxon>Alkalicoccobacillus</taxon>
    </lineage>
</organism>
<feature type="transmembrane region" description="Helical" evidence="1">
    <location>
        <begin position="7"/>
        <end position="26"/>
    </location>
</feature>
<comment type="caution">
    <text evidence="2">The sequence shown here is derived from an EMBL/GenBank/DDBJ whole genome shotgun (WGS) entry which is preliminary data.</text>
</comment>
<feature type="transmembrane region" description="Helical" evidence="1">
    <location>
        <begin position="38"/>
        <end position="59"/>
    </location>
</feature>
<proteinExistence type="predicted"/>
<reference evidence="2 3" key="1">
    <citation type="submission" date="2019-07" db="EMBL/GenBank/DDBJ databases">
        <authorList>
            <person name="Park Y.J."/>
            <person name="Jeong S.E."/>
            <person name="Jung H.S."/>
        </authorList>
    </citation>
    <scope>NUCLEOTIDE SEQUENCE [LARGE SCALE GENOMIC DNA]</scope>
    <source>
        <strain evidence="3">P16(2019)</strain>
    </source>
</reference>
<dbReference type="Proteomes" id="UP000318521">
    <property type="component" value="Unassembled WGS sequence"/>
</dbReference>
<keyword evidence="1" id="KW-1133">Transmembrane helix</keyword>
<accession>A0A554A2L2</accession>
<keyword evidence="1" id="KW-0812">Transmembrane</keyword>
<gene>
    <name evidence="2" type="ORF">FN960_05345</name>
</gene>
<evidence type="ECO:0000313" key="3">
    <source>
        <dbReference type="Proteomes" id="UP000318521"/>
    </source>
</evidence>
<evidence type="ECO:0000313" key="2">
    <source>
        <dbReference type="EMBL" id="TSB47931.1"/>
    </source>
</evidence>
<name>A0A554A2L2_9BACI</name>
<evidence type="ECO:0000256" key="1">
    <source>
        <dbReference type="SAM" id="Phobius"/>
    </source>
</evidence>
<keyword evidence="3" id="KW-1185">Reference proteome</keyword>
<dbReference type="EMBL" id="VLXZ01000002">
    <property type="protein sequence ID" value="TSB47931.1"/>
    <property type="molecule type" value="Genomic_DNA"/>
</dbReference>
<dbReference type="AlphaFoldDB" id="A0A554A2L2"/>